<keyword evidence="5" id="KW-1003">Cell membrane</keyword>
<accession>A0A9D1E304</accession>
<protein>
    <recommendedName>
        <fullName evidence="5">Probable membrane transporter protein</fullName>
    </recommendedName>
</protein>
<dbReference type="EMBL" id="DVHL01000009">
    <property type="protein sequence ID" value="HIR65433.1"/>
    <property type="molecule type" value="Genomic_DNA"/>
</dbReference>
<keyword evidence="3 5" id="KW-1133">Transmembrane helix</keyword>
<evidence type="ECO:0000256" key="1">
    <source>
        <dbReference type="ARBA" id="ARBA00004141"/>
    </source>
</evidence>
<feature type="transmembrane region" description="Helical" evidence="5">
    <location>
        <begin position="96"/>
        <end position="115"/>
    </location>
</feature>
<evidence type="ECO:0000313" key="7">
    <source>
        <dbReference type="Proteomes" id="UP000824200"/>
    </source>
</evidence>
<evidence type="ECO:0000256" key="3">
    <source>
        <dbReference type="ARBA" id="ARBA00022989"/>
    </source>
</evidence>
<sequence>MKVFLLILFGFLSGIVGGMGMGGGTLLVPLLSFLDIPQKTIQAINLVSFLPMCVVALAIHAKNKLVKPKGILWVVIPACIFAFAGAFFAGKAQDRLLRICFGFFLIAVGIWQLIVATKPKRKRYTVVYSRVRCLKSKYPLSQGEKSNQVFAVPVSENASENNVGKKH</sequence>
<dbReference type="GO" id="GO:0005886">
    <property type="term" value="C:plasma membrane"/>
    <property type="evidence" value="ECO:0007669"/>
    <property type="project" value="UniProtKB-SubCell"/>
</dbReference>
<dbReference type="PANTHER" id="PTHR43701">
    <property type="entry name" value="MEMBRANE TRANSPORTER PROTEIN MJ0441-RELATED"/>
    <property type="match status" value="1"/>
</dbReference>
<evidence type="ECO:0000256" key="4">
    <source>
        <dbReference type="ARBA" id="ARBA00023136"/>
    </source>
</evidence>
<feature type="transmembrane region" description="Helical" evidence="5">
    <location>
        <begin position="71"/>
        <end position="90"/>
    </location>
</feature>
<keyword evidence="4 5" id="KW-0472">Membrane</keyword>
<comment type="similarity">
    <text evidence="5">Belongs to the 4-toluene sulfonate uptake permease (TSUP) (TC 2.A.102) family.</text>
</comment>
<reference evidence="6" key="1">
    <citation type="submission" date="2020-10" db="EMBL/GenBank/DDBJ databases">
        <authorList>
            <person name="Gilroy R."/>
        </authorList>
    </citation>
    <scope>NUCLEOTIDE SEQUENCE</scope>
    <source>
        <strain evidence="6">CHK121-14286</strain>
    </source>
</reference>
<gene>
    <name evidence="6" type="ORF">IAC95_00880</name>
</gene>
<dbReference type="InterPro" id="IPR002781">
    <property type="entry name" value="TM_pro_TauE-like"/>
</dbReference>
<comment type="subcellular location">
    <subcellularLocation>
        <location evidence="5">Cell membrane</location>
        <topology evidence="5">Multi-pass membrane protein</topology>
    </subcellularLocation>
    <subcellularLocation>
        <location evidence="1">Membrane</location>
        <topology evidence="1">Multi-pass membrane protein</topology>
    </subcellularLocation>
</comment>
<proteinExistence type="inferred from homology"/>
<dbReference type="Pfam" id="PF01925">
    <property type="entry name" value="TauE"/>
    <property type="match status" value="1"/>
</dbReference>
<evidence type="ECO:0000313" key="6">
    <source>
        <dbReference type="EMBL" id="HIR65433.1"/>
    </source>
</evidence>
<keyword evidence="2 5" id="KW-0812">Transmembrane</keyword>
<dbReference type="PANTHER" id="PTHR43701:SF2">
    <property type="entry name" value="MEMBRANE TRANSPORTER PROTEIN YJNA-RELATED"/>
    <property type="match status" value="1"/>
</dbReference>
<dbReference type="AlphaFoldDB" id="A0A9D1E304"/>
<organism evidence="6 7">
    <name type="scientific">Candidatus Fimimonas gallinarum</name>
    <dbReference type="NCBI Taxonomy" id="2840821"/>
    <lineage>
        <taxon>Bacteria</taxon>
        <taxon>Pseudomonadati</taxon>
        <taxon>Myxococcota</taxon>
        <taxon>Myxococcia</taxon>
        <taxon>Myxococcales</taxon>
        <taxon>Cystobacterineae</taxon>
        <taxon>Myxococcaceae</taxon>
        <taxon>Myxococcaceae incertae sedis</taxon>
        <taxon>Candidatus Fimimonas</taxon>
    </lineage>
</organism>
<feature type="transmembrane region" description="Helical" evidence="5">
    <location>
        <begin position="41"/>
        <end position="59"/>
    </location>
</feature>
<comment type="caution">
    <text evidence="6">The sequence shown here is derived from an EMBL/GenBank/DDBJ whole genome shotgun (WGS) entry which is preliminary data.</text>
</comment>
<evidence type="ECO:0000256" key="5">
    <source>
        <dbReference type="RuleBase" id="RU363041"/>
    </source>
</evidence>
<name>A0A9D1E304_9BACT</name>
<evidence type="ECO:0000256" key="2">
    <source>
        <dbReference type="ARBA" id="ARBA00022692"/>
    </source>
</evidence>
<dbReference type="Proteomes" id="UP000824200">
    <property type="component" value="Unassembled WGS sequence"/>
</dbReference>
<dbReference type="InterPro" id="IPR051598">
    <property type="entry name" value="TSUP/Inactive_protease-like"/>
</dbReference>
<reference evidence="6" key="2">
    <citation type="journal article" date="2021" name="PeerJ">
        <title>Extensive microbial diversity within the chicken gut microbiome revealed by metagenomics and culture.</title>
        <authorList>
            <person name="Gilroy R."/>
            <person name="Ravi A."/>
            <person name="Getino M."/>
            <person name="Pursley I."/>
            <person name="Horton D.L."/>
            <person name="Alikhan N.F."/>
            <person name="Baker D."/>
            <person name="Gharbi K."/>
            <person name="Hall N."/>
            <person name="Watson M."/>
            <person name="Adriaenssens E.M."/>
            <person name="Foster-Nyarko E."/>
            <person name="Jarju S."/>
            <person name="Secka A."/>
            <person name="Antonio M."/>
            <person name="Oren A."/>
            <person name="Chaudhuri R.R."/>
            <person name="La Ragione R."/>
            <person name="Hildebrand F."/>
            <person name="Pallen M.J."/>
        </authorList>
    </citation>
    <scope>NUCLEOTIDE SEQUENCE</scope>
    <source>
        <strain evidence="6">CHK121-14286</strain>
    </source>
</reference>